<evidence type="ECO:0000256" key="7">
    <source>
        <dbReference type="PROSITE-ProRule" id="PRU00239"/>
    </source>
</evidence>
<evidence type="ECO:0000259" key="8">
    <source>
        <dbReference type="PROSITE" id="PS50203"/>
    </source>
</evidence>
<dbReference type="InterPro" id="IPR001300">
    <property type="entry name" value="Peptidase_C2_calpain_cat"/>
</dbReference>
<dbReference type="SMART" id="SM00230">
    <property type="entry name" value="CysPc"/>
    <property type="match status" value="1"/>
</dbReference>
<dbReference type="CDD" id="cd00044">
    <property type="entry name" value="CysPc"/>
    <property type="match status" value="1"/>
</dbReference>
<dbReference type="InterPro" id="IPR011992">
    <property type="entry name" value="EF-hand-dom_pair"/>
</dbReference>
<reference evidence="10" key="1">
    <citation type="submission" date="2011-10" db="EMBL/GenBank/DDBJ databases">
        <authorList>
            <consortium name="Soft-shell Turtle Genome Consortium"/>
        </authorList>
    </citation>
    <scope>NUCLEOTIDE SEQUENCE [LARGE SCALE GENOMIC DNA]</scope>
    <source>
        <strain evidence="10">Daiwa-1</strain>
    </source>
</reference>
<keyword evidence="4 7" id="KW-0378">Hydrolase</keyword>
<dbReference type="CDD" id="cd16195">
    <property type="entry name" value="EFh_PEF_CAPN13_14"/>
    <property type="match status" value="1"/>
</dbReference>
<protein>
    <submittedName>
        <fullName evidence="9">Calpain 13</fullName>
    </submittedName>
</protein>
<dbReference type="FunFam" id="3.90.70.10:FF:000054">
    <property type="entry name" value="Calpain 14"/>
    <property type="match status" value="1"/>
</dbReference>
<feature type="active site" evidence="6 7">
    <location>
        <position position="261"/>
    </location>
</feature>
<dbReference type="Ensembl" id="ENSPSIT00000005985.1">
    <property type="protein sequence ID" value="ENSPSIP00000005950.1"/>
    <property type="gene ID" value="ENSPSIG00000005500.1"/>
</dbReference>
<evidence type="ECO:0000256" key="3">
    <source>
        <dbReference type="ARBA" id="ARBA00022737"/>
    </source>
</evidence>
<dbReference type="SUPFAM" id="SSF47473">
    <property type="entry name" value="EF-hand"/>
    <property type="match status" value="1"/>
</dbReference>
<dbReference type="PROSITE" id="PS50203">
    <property type="entry name" value="CALPAIN_CAT"/>
    <property type="match status" value="1"/>
</dbReference>
<feature type="active site" evidence="6 7">
    <location>
        <position position="237"/>
    </location>
</feature>
<dbReference type="InterPro" id="IPR022684">
    <property type="entry name" value="Calpain_cysteine_protease"/>
</dbReference>
<dbReference type="InterPro" id="IPR054069">
    <property type="entry name" value="CAPN3/13-like_C_EFh"/>
</dbReference>
<evidence type="ECO:0000256" key="5">
    <source>
        <dbReference type="ARBA" id="ARBA00022807"/>
    </source>
</evidence>
<feature type="domain" description="Calpain catalytic" evidence="8">
    <location>
        <begin position="20"/>
        <end position="319"/>
    </location>
</feature>
<dbReference type="AlphaFoldDB" id="K7FD40"/>
<dbReference type="InterPro" id="IPR038765">
    <property type="entry name" value="Papain-like_cys_pep_sf"/>
</dbReference>
<gene>
    <name evidence="9" type="primary">CAPN13</name>
</gene>
<dbReference type="GO" id="GO:0006508">
    <property type="term" value="P:proteolysis"/>
    <property type="evidence" value="ECO:0007669"/>
    <property type="project" value="UniProtKB-KW"/>
</dbReference>
<dbReference type="InterPro" id="IPR022683">
    <property type="entry name" value="Calpain_III"/>
</dbReference>
<dbReference type="GO" id="GO:0005737">
    <property type="term" value="C:cytoplasm"/>
    <property type="evidence" value="ECO:0007669"/>
    <property type="project" value="TreeGrafter"/>
</dbReference>
<dbReference type="GO" id="GO:0004198">
    <property type="term" value="F:calcium-dependent cysteine-type endopeptidase activity"/>
    <property type="evidence" value="ECO:0007669"/>
    <property type="project" value="InterPro"/>
</dbReference>
<evidence type="ECO:0000256" key="1">
    <source>
        <dbReference type="ARBA" id="ARBA00007623"/>
    </source>
</evidence>
<dbReference type="EMBL" id="AGCU01052044">
    <property type="status" value="NOT_ANNOTATED_CDS"/>
    <property type="molecule type" value="Genomic_DNA"/>
</dbReference>
<reference evidence="9" key="4">
    <citation type="submission" date="2025-09" db="UniProtKB">
        <authorList>
            <consortium name="Ensembl"/>
        </authorList>
    </citation>
    <scope>IDENTIFICATION</scope>
</reference>
<keyword evidence="5 7" id="KW-0788">Thiol protease</keyword>
<evidence type="ECO:0000256" key="2">
    <source>
        <dbReference type="ARBA" id="ARBA00022670"/>
    </source>
</evidence>
<feature type="active site" evidence="6 7">
    <location>
        <position position="81"/>
    </location>
</feature>
<evidence type="ECO:0000313" key="10">
    <source>
        <dbReference type="Proteomes" id="UP000007267"/>
    </source>
</evidence>
<evidence type="ECO:0000256" key="4">
    <source>
        <dbReference type="ARBA" id="ARBA00022801"/>
    </source>
</evidence>
<evidence type="ECO:0000256" key="6">
    <source>
        <dbReference type="PIRSR" id="PIRSR622684-1"/>
    </source>
</evidence>
<dbReference type="Gene3D" id="3.90.70.10">
    <property type="entry name" value="Cysteine proteinases"/>
    <property type="match status" value="1"/>
</dbReference>
<dbReference type="EMBL" id="AGCU01052046">
    <property type="status" value="NOT_ANNOTATED_CDS"/>
    <property type="molecule type" value="Genomic_DNA"/>
</dbReference>
<dbReference type="STRING" id="13735.ENSPSIP00000005950"/>
<dbReference type="Pfam" id="PF00648">
    <property type="entry name" value="Peptidase_C2"/>
    <property type="match status" value="1"/>
</dbReference>
<reference evidence="9" key="3">
    <citation type="submission" date="2025-08" db="UniProtKB">
        <authorList>
            <consortium name="Ensembl"/>
        </authorList>
    </citation>
    <scope>IDENTIFICATION</scope>
</reference>
<evidence type="ECO:0000313" key="9">
    <source>
        <dbReference type="Ensembl" id="ENSPSIP00000005950.1"/>
    </source>
</evidence>
<proteinExistence type="inferred from homology"/>
<name>K7FD40_PELSI</name>
<dbReference type="EMBL" id="AGCU01052045">
    <property type="status" value="NOT_ANNOTATED_CDS"/>
    <property type="molecule type" value="Genomic_DNA"/>
</dbReference>
<dbReference type="EMBL" id="AGCU01052048">
    <property type="status" value="NOT_ANNOTATED_CDS"/>
    <property type="molecule type" value="Genomic_DNA"/>
</dbReference>
<dbReference type="PRINTS" id="PR00704">
    <property type="entry name" value="CALPAIN"/>
</dbReference>
<dbReference type="InterPro" id="IPR036213">
    <property type="entry name" value="Calpain_III_sf"/>
</dbReference>
<dbReference type="Pfam" id="PF01067">
    <property type="entry name" value="Calpain_III"/>
    <property type="match status" value="1"/>
</dbReference>
<dbReference type="SMART" id="SM00720">
    <property type="entry name" value="calpain_III"/>
    <property type="match status" value="1"/>
</dbReference>
<dbReference type="eggNOG" id="KOG0045">
    <property type="taxonomic scope" value="Eukaryota"/>
</dbReference>
<dbReference type="SUPFAM" id="SSF49758">
    <property type="entry name" value="Calpain large subunit, middle domain (domain III)"/>
    <property type="match status" value="1"/>
</dbReference>
<dbReference type="Gene3D" id="1.10.238.10">
    <property type="entry name" value="EF-hand"/>
    <property type="match status" value="1"/>
</dbReference>
<keyword evidence="10" id="KW-1185">Reference proteome</keyword>
<dbReference type="PANTHER" id="PTHR10183">
    <property type="entry name" value="CALPAIN"/>
    <property type="match status" value="1"/>
</dbReference>
<dbReference type="OMA" id="SCQDFQE"/>
<dbReference type="HOGENOM" id="CLU_010982_0_3_1"/>
<dbReference type="InterPro" id="IPR022682">
    <property type="entry name" value="Calpain_domain_III"/>
</dbReference>
<dbReference type="GeneTree" id="ENSGT00940000160921"/>
<dbReference type="Pfam" id="PF21875">
    <property type="entry name" value="CAPN13-like_C_EFh"/>
    <property type="match status" value="1"/>
</dbReference>
<dbReference type="SUPFAM" id="SSF54001">
    <property type="entry name" value="Cysteine proteinases"/>
    <property type="match status" value="1"/>
</dbReference>
<dbReference type="EMBL" id="AGCU01052043">
    <property type="status" value="NOT_ANNOTATED_CDS"/>
    <property type="molecule type" value="Genomic_DNA"/>
</dbReference>
<keyword evidence="2 7" id="KW-0645">Protease</keyword>
<dbReference type="Gene3D" id="2.60.120.380">
    <property type="match status" value="1"/>
</dbReference>
<sequence>KFKNQDFTQLRDYCLRRRLLFEDETFPAHVSSIGFSLLSEDKLSHIQWKRPTELMIERNPHLIMDGASRFDILQGEEIGDCWVLAALGSLTLQRQFLENVLPKDQGFHHSYAGIFHFRFWHFGDWVDVVIDDRLPFLKGKYLSVRPRCKNEFWPSLLEKAYAKLRGSYQNLHLGYISEALVDLTGGVQVQFSLQSPPSDLQEILKAAVKSQCLMGCATPGKPSTGDPEPKNGLVRGHAYTVTGAEEIPYQYSQEEIIRVWNPWGHREWKGPWSDRSPEWDQIPAEYKKALCEDKDDGEFWISRRDFVKQFFSLCICNVVPSFLDFGDKCATTWAMTAYVNQWVRGLTAGAFSRNPQYFIQIEEPALKNYNVVVSLMQKPVNNMPQSQKLLIGFFIFRVEPEFQDLRDRLPAAFFFRHKPQVQKYDFNGQTRDVTDCFFLSPGIYVVVPVTSEEGQEAEFLLRIFLKRPEKQARPSDAKGSFLKSAAGLQSQNISLENIFFGYAKQDSDMNASQLQRLLNEVFLKARPGGEFGFDSCRGILALMDLKSNGRLSLKEFKHLWKLLVKYKDIFRMEERTHAGFLDVSDFRPHLIGSINLMKGLAVNDQLFHLMALRYSDSSMRVSFPDFACCMIRFETMASVFRNLSKDGKISFSATEWMIITMYC</sequence>
<accession>K7FD40</accession>
<comment type="similarity">
    <text evidence="1">Belongs to the peptidase C2 family.</text>
</comment>
<dbReference type="Proteomes" id="UP000007267">
    <property type="component" value="Unassembled WGS sequence"/>
</dbReference>
<dbReference type="PANTHER" id="PTHR10183:SF333">
    <property type="entry name" value="CALPAIN-13"/>
    <property type="match status" value="1"/>
</dbReference>
<organism evidence="9 10">
    <name type="scientific">Pelodiscus sinensis</name>
    <name type="common">Chinese softshell turtle</name>
    <name type="synonym">Trionyx sinensis</name>
    <dbReference type="NCBI Taxonomy" id="13735"/>
    <lineage>
        <taxon>Eukaryota</taxon>
        <taxon>Metazoa</taxon>
        <taxon>Chordata</taxon>
        <taxon>Craniata</taxon>
        <taxon>Vertebrata</taxon>
        <taxon>Euteleostomi</taxon>
        <taxon>Archelosauria</taxon>
        <taxon>Testudinata</taxon>
        <taxon>Testudines</taxon>
        <taxon>Cryptodira</taxon>
        <taxon>Trionychia</taxon>
        <taxon>Trionychidae</taxon>
        <taxon>Pelodiscus</taxon>
    </lineage>
</organism>
<reference evidence="10" key="2">
    <citation type="journal article" date="2013" name="Nat. Genet.">
        <title>The draft genomes of soft-shell turtle and green sea turtle yield insights into the development and evolution of the turtle-specific body plan.</title>
        <authorList>
            <person name="Wang Z."/>
            <person name="Pascual-Anaya J."/>
            <person name="Zadissa A."/>
            <person name="Li W."/>
            <person name="Niimura Y."/>
            <person name="Huang Z."/>
            <person name="Li C."/>
            <person name="White S."/>
            <person name="Xiong Z."/>
            <person name="Fang D."/>
            <person name="Wang B."/>
            <person name="Ming Y."/>
            <person name="Chen Y."/>
            <person name="Zheng Y."/>
            <person name="Kuraku S."/>
            <person name="Pignatelli M."/>
            <person name="Herrero J."/>
            <person name="Beal K."/>
            <person name="Nozawa M."/>
            <person name="Li Q."/>
            <person name="Wang J."/>
            <person name="Zhang H."/>
            <person name="Yu L."/>
            <person name="Shigenobu S."/>
            <person name="Wang J."/>
            <person name="Liu J."/>
            <person name="Flicek P."/>
            <person name="Searle S."/>
            <person name="Wang J."/>
            <person name="Kuratani S."/>
            <person name="Yin Y."/>
            <person name="Aken B."/>
            <person name="Zhang G."/>
            <person name="Irie N."/>
        </authorList>
    </citation>
    <scope>NUCLEOTIDE SEQUENCE [LARGE SCALE GENOMIC DNA]</scope>
    <source>
        <strain evidence="10">Daiwa-1</strain>
    </source>
</reference>
<keyword evidence="3" id="KW-0677">Repeat</keyword>
<dbReference type="EMBL" id="AGCU01052047">
    <property type="status" value="NOT_ANNOTATED_CDS"/>
    <property type="molecule type" value="Genomic_DNA"/>
</dbReference>